<gene>
    <name evidence="2" type="ORF">UW41_C0004G0013</name>
</gene>
<comment type="caution">
    <text evidence="2">The sequence shown here is derived from an EMBL/GenBank/DDBJ whole genome shotgun (WGS) entry which is preliminary data.</text>
</comment>
<dbReference type="EMBL" id="LCIE01000004">
    <property type="protein sequence ID" value="KKT49592.1"/>
    <property type="molecule type" value="Genomic_DNA"/>
</dbReference>
<evidence type="ECO:0000313" key="3">
    <source>
        <dbReference type="Proteomes" id="UP000034172"/>
    </source>
</evidence>
<accession>A0A0G1K0F4</accession>
<name>A0A0G1K0F4_9BACT</name>
<dbReference type="AlphaFoldDB" id="A0A0G1K0F4"/>
<dbReference type="STRING" id="1618392.UW41_C0004G0013"/>
<reference evidence="2 3" key="1">
    <citation type="journal article" date="2015" name="Nature">
        <title>rRNA introns, odd ribosomes, and small enigmatic genomes across a large radiation of phyla.</title>
        <authorList>
            <person name="Brown C.T."/>
            <person name="Hug L.A."/>
            <person name="Thomas B.C."/>
            <person name="Sharon I."/>
            <person name="Castelle C.J."/>
            <person name="Singh A."/>
            <person name="Wilkins M.J."/>
            <person name="Williams K.H."/>
            <person name="Banfield J.F."/>
        </authorList>
    </citation>
    <scope>NUCLEOTIDE SEQUENCE [LARGE SCALE GENOMIC DNA]</scope>
</reference>
<sequence length="123" mass="13612">MPKEFKYLLVAIVIEVAVLSAVGMFADQNRLPKDFKPGDSVLILTGQTIIQDGKPCQENKAGFISPTSKTGRNKWYAPDHLLWPTKQLISIIFTDGTIKWQYKEVVVKSPADAALLLCPIPAN</sequence>
<feature type="transmembrane region" description="Helical" evidence="1">
    <location>
        <begin position="6"/>
        <end position="26"/>
    </location>
</feature>
<evidence type="ECO:0000256" key="1">
    <source>
        <dbReference type="SAM" id="Phobius"/>
    </source>
</evidence>
<keyword evidence="1" id="KW-1133">Transmembrane helix</keyword>
<dbReference type="Proteomes" id="UP000034172">
    <property type="component" value="Unassembled WGS sequence"/>
</dbReference>
<evidence type="ECO:0000313" key="2">
    <source>
        <dbReference type="EMBL" id="KKT49592.1"/>
    </source>
</evidence>
<proteinExistence type="predicted"/>
<keyword evidence="1" id="KW-0472">Membrane</keyword>
<organism evidence="2 3">
    <name type="scientific">Candidatus Collierbacteria bacterium GW2011_GWC2_44_18</name>
    <dbReference type="NCBI Taxonomy" id="1618392"/>
    <lineage>
        <taxon>Bacteria</taxon>
        <taxon>Candidatus Collieribacteriota</taxon>
    </lineage>
</organism>
<keyword evidence="1" id="KW-0812">Transmembrane</keyword>
<protein>
    <submittedName>
        <fullName evidence="2">Uncharacterized protein</fullName>
    </submittedName>
</protein>